<dbReference type="PANTHER" id="PTHR42765">
    <property type="entry name" value="SOLEUCYL-TRNA SYNTHETASE"/>
    <property type="match status" value="1"/>
</dbReference>
<dbReference type="InterPro" id="IPR033708">
    <property type="entry name" value="Anticodon_Ile_BEm"/>
</dbReference>
<dbReference type="PRINTS" id="PR00984">
    <property type="entry name" value="TRNASYNTHILE"/>
</dbReference>
<keyword evidence="4 12" id="KW-0479">Metal-binding</keyword>
<dbReference type="InterPro" id="IPR050081">
    <property type="entry name" value="Ile-tRNA_ligase"/>
</dbReference>
<keyword evidence="6 12" id="KW-0862">Zinc</keyword>
<reference evidence="18" key="1">
    <citation type="journal article" date="2019" name="Int. J. Syst. Evol. Microbiol.">
        <title>The Global Catalogue of Microorganisms (GCM) 10K type strain sequencing project: providing services to taxonomists for standard genome sequencing and annotation.</title>
        <authorList>
            <consortium name="The Broad Institute Genomics Platform"/>
            <consortium name="The Broad Institute Genome Sequencing Center for Infectious Disease"/>
            <person name="Wu L."/>
            <person name="Ma J."/>
        </authorList>
    </citation>
    <scope>NUCLEOTIDE SEQUENCE [LARGE SCALE GENOMIC DNA]</scope>
    <source>
        <strain evidence="18">CGMCC 4.7277</strain>
    </source>
</reference>
<comment type="similarity">
    <text evidence="1 12">Belongs to the class-I aminoacyl-tRNA synthetase family. IleS type 1 subfamily.</text>
</comment>
<evidence type="ECO:0000259" key="16">
    <source>
        <dbReference type="Pfam" id="PF08264"/>
    </source>
</evidence>
<dbReference type="InterPro" id="IPR002300">
    <property type="entry name" value="aa-tRNA-synth_Ia"/>
</dbReference>
<keyword evidence="2 12" id="KW-0963">Cytoplasm</keyword>
<comment type="function">
    <text evidence="10 12">Catalyzes the attachment of isoleucine to tRNA(Ile). As IleRS can inadvertently accommodate and process structurally similar amino acids such as valine, to avoid such errors it has two additional distinct tRNA(Ile)-dependent editing activities. One activity is designated as 'pretransfer' editing and involves the hydrolysis of activated Val-AMP. The other activity is designated 'posttransfer' editing and involves deacylation of mischarged Val-tRNA(Ile).</text>
</comment>
<comment type="subunit">
    <text evidence="12">Monomer.</text>
</comment>
<dbReference type="InterPro" id="IPR002301">
    <property type="entry name" value="Ile-tRNA-ligase"/>
</dbReference>
<dbReference type="NCBIfam" id="TIGR00392">
    <property type="entry name" value="ileS"/>
    <property type="match status" value="1"/>
</dbReference>
<evidence type="ECO:0000256" key="4">
    <source>
        <dbReference type="ARBA" id="ARBA00022723"/>
    </source>
</evidence>
<comment type="cofactor">
    <cofactor evidence="12">
        <name>Zn(2+)</name>
        <dbReference type="ChEBI" id="CHEBI:29105"/>
    </cofactor>
    <text evidence="12">Binds 1 zinc ion per subunit.</text>
</comment>
<keyword evidence="8 12" id="KW-0648">Protein biosynthesis</keyword>
<dbReference type="HAMAP" id="MF_02002">
    <property type="entry name" value="Ile_tRNA_synth_type1"/>
    <property type="match status" value="1"/>
</dbReference>
<gene>
    <name evidence="12 17" type="primary">ileS</name>
    <name evidence="17" type="ORF">ACFPP7_19210</name>
</gene>
<evidence type="ECO:0000256" key="10">
    <source>
        <dbReference type="ARBA" id="ARBA00025217"/>
    </source>
</evidence>
<keyword evidence="5 12" id="KW-0547">Nucleotide-binding</keyword>
<feature type="region of interest" description="Disordered" evidence="13">
    <location>
        <begin position="1"/>
        <end position="20"/>
    </location>
</feature>
<dbReference type="InterPro" id="IPR009008">
    <property type="entry name" value="Val/Leu/Ile-tRNA-synth_edit"/>
</dbReference>
<organism evidence="17 18">
    <name type="scientific">Polaromonas jejuensis</name>
    <dbReference type="NCBI Taxonomy" id="457502"/>
    <lineage>
        <taxon>Bacteria</taxon>
        <taxon>Pseudomonadati</taxon>
        <taxon>Pseudomonadota</taxon>
        <taxon>Betaproteobacteria</taxon>
        <taxon>Burkholderiales</taxon>
        <taxon>Comamonadaceae</taxon>
        <taxon>Polaromonas</taxon>
    </lineage>
</organism>
<dbReference type="Pfam" id="PF06827">
    <property type="entry name" value="zf-FPG_IleRS"/>
    <property type="match status" value="1"/>
</dbReference>
<feature type="short sequence motif" description="'HIGH' region" evidence="12">
    <location>
        <begin position="62"/>
        <end position="72"/>
    </location>
</feature>
<evidence type="ECO:0000256" key="5">
    <source>
        <dbReference type="ARBA" id="ARBA00022741"/>
    </source>
</evidence>
<dbReference type="GO" id="GO:0004822">
    <property type="term" value="F:isoleucine-tRNA ligase activity"/>
    <property type="evidence" value="ECO:0007669"/>
    <property type="project" value="UniProtKB-EC"/>
</dbReference>
<evidence type="ECO:0000259" key="15">
    <source>
        <dbReference type="Pfam" id="PF06827"/>
    </source>
</evidence>
<feature type="short sequence motif" description="'KMSKS' region" evidence="12">
    <location>
        <begin position="627"/>
        <end position="631"/>
    </location>
</feature>
<dbReference type="SUPFAM" id="SSF47323">
    <property type="entry name" value="Anticodon-binding domain of a subclass of class I aminoacyl-tRNA synthetases"/>
    <property type="match status" value="1"/>
</dbReference>
<evidence type="ECO:0000313" key="17">
    <source>
        <dbReference type="EMBL" id="MFC5523022.1"/>
    </source>
</evidence>
<feature type="binding site" evidence="12">
    <location>
        <position position="930"/>
    </location>
    <ligand>
        <name>Zn(2+)</name>
        <dbReference type="ChEBI" id="CHEBI:29105"/>
    </ligand>
</feature>
<evidence type="ECO:0000256" key="6">
    <source>
        <dbReference type="ARBA" id="ARBA00022833"/>
    </source>
</evidence>
<evidence type="ECO:0000256" key="8">
    <source>
        <dbReference type="ARBA" id="ARBA00022917"/>
    </source>
</evidence>
<dbReference type="PROSITE" id="PS00178">
    <property type="entry name" value="AA_TRNA_LIGASE_I"/>
    <property type="match status" value="1"/>
</dbReference>
<evidence type="ECO:0000256" key="12">
    <source>
        <dbReference type="HAMAP-Rule" id="MF_02002"/>
    </source>
</evidence>
<dbReference type="Pfam" id="PF00133">
    <property type="entry name" value="tRNA-synt_1"/>
    <property type="match status" value="1"/>
</dbReference>
<comment type="catalytic activity">
    <reaction evidence="11 12">
        <text>tRNA(Ile) + L-isoleucine + ATP = L-isoleucyl-tRNA(Ile) + AMP + diphosphate</text>
        <dbReference type="Rhea" id="RHEA:11060"/>
        <dbReference type="Rhea" id="RHEA-COMP:9666"/>
        <dbReference type="Rhea" id="RHEA-COMP:9695"/>
        <dbReference type="ChEBI" id="CHEBI:30616"/>
        <dbReference type="ChEBI" id="CHEBI:33019"/>
        <dbReference type="ChEBI" id="CHEBI:58045"/>
        <dbReference type="ChEBI" id="CHEBI:78442"/>
        <dbReference type="ChEBI" id="CHEBI:78528"/>
        <dbReference type="ChEBI" id="CHEBI:456215"/>
        <dbReference type="EC" id="6.1.1.5"/>
    </reaction>
</comment>
<feature type="binding site" evidence="12">
    <location>
        <position position="630"/>
    </location>
    <ligand>
        <name>ATP</name>
        <dbReference type="ChEBI" id="CHEBI:30616"/>
    </ligand>
</feature>
<evidence type="ECO:0000256" key="13">
    <source>
        <dbReference type="SAM" id="MobiDB-lite"/>
    </source>
</evidence>
<evidence type="ECO:0000256" key="2">
    <source>
        <dbReference type="ARBA" id="ARBA00022490"/>
    </source>
</evidence>
<feature type="binding site" evidence="12">
    <location>
        <position position="927"/>
    </location>
    <ligand>
        <name>Zn(2+)</name>
        <dbReference type="ChEBI" id="CHEBI:29105"/>
    </ligand>
</feature>
<keyword evidence="9 12" id="KW-0030">Aminoacyl-tRNA synthetase</keyword>
<feature type="domain" description="Methionyl/Valyl/Leucyl/Isoleucyl-tRNA synthetase anticodon-binding" evidence="16">
    <location>
        <begin position="710"/>
        <end position="860"/>
    </location>
</feature>
<name>A0ABW0QHE6_9BURK</name>
<dbReference type="CDD" id="cd07960">
    <property type="entry name" value="Anticodon_Ia_Ile_BEm"/>
    <property type="match status" value="1"/>
</dbReference>
<keyword evidence="18" id="KW-1185">Reference proteome</keyword>
<dbReference type="InterPro" id="IPR014729">
    <property type="entry name" value="Rossmann-like_a/b/a_fold"/>
</dbReference>
<dbReference type="EMBL" id="JBHSMX010000061">
    <property type="protein sequence ID" value="MFC5523022.1"/>
    <property type="molecule type" value="Genomic_DNA"/>
</dbReference>
<keyword evidence="7 12" id="KW-0067">ATP-binding</keyword>
<evidence type="ECO:0000256" key="3">
    <source>
        <dbReference type="ARBA" id="ARBA00022598"/>
    </source>
</evidence>
<feature type="binding site" evidence="12">
    <location>
        <position position="586"/>
    </location>
    <ligand>
        <name>L-isoleucyl-5'-AMP</name>
        <dbReference type="ChEBI" id="CHEBI:178002"/>
    </ligand>
</feature>
<dbReference type="Gene3D" id="3.90.740.10">
    <property type="entry name" value="Valyl/Leucyl/Isoleucyl-tRNA synthetase, editing domain"/>
    <property type="match status" value="1"/>
</dbReference>
<comment type="caution">
    <text evidence="17">The sequence shown here is derived from an EMBL/GenBank/DDBJ whole genome shotgun (WGS) entry which is preliminary data.</text>
</comment>
<comment type="domain">
    <text evidence="12">IleRS has two distinct active sites: one for aminoacylation and one for editing. The misactivated valine is translocated from the active site to the editing site, which sterically excludes the correctly activated isoleucine. The single editing site contains two valyl binding pockets, one specific for each substrate (Val-AMP or Val-tRNA(Ile)).</text>
</comment>
<evidence type="ECO:0000256" key="7">
    <source>
        <dbReference type="ARBA" id="ARBA00022840"/>
    </source>
</evidence>
<protein>
    <recommendedName>
        <fullName evidence="12">Isoleucine--tRNA ligase</fullName>
        <ecNumber evidence="12">6.1.1.5</ecNumber>
    </recommendedName>
    <alternativeName>
        <fullName evidence="12">Isoleucyl-tRNA synthetase</fullName>
        <shortName evidence="12">IleRS</shortName>
    </alternativeName>
</protein>
<evidence type="ECO:0000256" key="11">
    <source>
        <dbReference type="ARBA" id="ARBA00048359"/>
    </source>
</evidence>
<dbReference type="InterPro" id="IPR023585">
    <property type="entry name" value="Ile-tRNA-ligase_type1"/>
</dbReference>
<dbReference type="InterPro" id="IPR013155">
    <property type="entry name" value="M/V/L/I-tRNA-synth_anticd-bd"/>
</dbReference>
<feature type="binding site" evidence="12">
    <location>
        <position position="907"/>
    </location>
    <ligand>
        <name>Zn(2+)</name>
        <dbReference type="ChEBI" id="CHEBI:29105"/>
    </ligand>
</feature>
<keyword evidence="3 12" id="KW-0436">Ligase</keyword>
<dbReference type="SUPFAM" id="SSF52374">
    <property type="entry name" value="Nucleotidylyl transferase"/>
    <property type="match status" value="1"/>
</dbReference>
<evidence type="ECO:0000313" key="18">
    <source>
        <dbReference type="Proteomes" id="UP001596084"/>
    </source>
</evidence>
<dbReference type="EC" id="6.1.1.5" evidence="12"/>
<evidence type="ECO:0000256" key="9">
    <source>
        <dbReference type="ARBA" id="ARBA00023146"/>
    </source>
</evidence>
<evidence type="ECO:0000256" key="1">
    <source>
        <dbReference type="ARBA" id="ARBA00006887"/>
    </source>
</evidence>
<dbReference type="Gene3D" id="3.40.50.620">
    <property type="entry name" value="HUPs"/>
    <property type="match status" value="2"/>
</dbReference>
<accession>A0ABW0QHE6</accession>
<dbReference type="Gene3D" id="1.10.730.20">
    <property type="match status" value="1"/>
</dbReference>
<proteinExistence type="inferred from homology"/>
<dbReference type="InterPro" id="IPR001412">
    <property type="entry name" value="aa-tRNA-synth_I_CS"/>
</dbReference>
<evidence type="ECO:0000259" key="14">
    <source>
        <dbReference type="Pfam" id="PF00133"/>
    </source>
</evidence>
<comment type="subcellular location">
    <subcellularLocation>
        <location evidence="12">Cytoplasm</location>
    </subcellularLocation>
</comment>
<feature type="domain" description="Aminoacyl-tRNA synthetase class Ia" evidence="14">
    <location>
        <begin position="32"/>
        <end position="665"/>
    </location>
</feature>
<dbReference type="InterPro" id="IPR009080">
    <property type="entry name" value="tRNAsynth_Ia_anticodon-bd"/>
</dbReference>
<dbReference type="InterPro" id="IPR010663">
    <property type="entry name" value="Znf_FPG/IleRS"/>
</dbReference>
<dbReference type="Pfam" id="PF08264">
    <property type="entry name" value="Anticodon_1"/>
    <property type="match status" value="1"/>
</dbReference>
<dbReference type="RefSeq" id="WP_068835153.1">
    <property type="nucleotide sequence ID" value="NZ_JBHSMX010000061.1"/>
</dbReference>
<dbReference type="SUPFAM" id="SSF50677">
    <property type="entry name" value="ValRS/IleRS/LeuRS editing domain"/>
    <property type="match status" value="1"/>
</dbReference>
<feature type="domain" description="Zinc finger FPG/IleRS-type" evidence="15">
    <location>
        <begin position="906"/>
        <end position="932"/>
    </location>
</feature>
<sequence>MSDTKPDYRSTLNLPDTPFPMRGDLPKREAGWVKEWEDKGIYKKLRDARCGAPKFVLHDGPPYANGKIHIGHAVNKVLKDMIVKARQLKGLDAIYVPGWDCHGLPIENAIEKLHGRNLPRDEVQAKSRAFATEQIAGQMADFKRLGVLGEWDNPYRTMDFGNEAQEIRALKRIMERGFVYRGLKPVYWCFDCGSSLAEFEIEYADKKSQTLDVGFKCAEPNKLAAAFGLKSLAKDAFAVIWTTTAWTIPANQALNLNPELDYALVDTERGILLLAASLVEKCLERYQLAGTVLATTQGKNLALLKFMHPFYDVKDENGNQGYHRFSPVFLADYATADDGTGIVHSSPAYGVEDFNSCIANGISSDDILNPVQGNGRYVDELALFGGLNIWKAAPLIIEKLREHGRLFDTHDIVHSYPHCWRHKTPVIYRAAAQWFVRMDEGEGVFTKDKAGKTLRQLALAAIEATSFYPENGKARLQGMIAGRPDWCISRQRNWGVPLPFFIHTATGELHPRTMEIMDQAADMVQAGGIEAWSKASAESIIGADAPDYIKSTDILDVWFDSGTTHDHVLRHSHAAQSTWPADLYLEGHDQHRGWFHSSLLTACAMYDHAPYKGLLTHGFTVDGKGRKMSKSEGNVVVPQEVSDKLGAEIIRLWCASTDYSGDLGIDDKILARVVDAYRRIRNTLRFLMANVSDFDPAKDAVPYEDMLEIDRYALSRAAQLQTDILAHYEVYEFHPVVSKLQIYCSEDLGAFYLDILKDRLYTTGPKSLARRSAQTALWQITHAMLRWMAPFLSFTAEEAWKVFGQSESIFLETYADFKPQDDALLAKWSRIREIRDAVNKDIEALRADGKVGSSLQANVALEVNADDHALLAGLGEDLKFVFITSAIDLVAGSALQSRVSASSATKCERCWHYRDDVGHDAAHPTICGRCTSNLYGAGEDRKFA</sequence>
<dbReference type="PANTHER" id="PTHR42765:SF1">
    <property type="entry name" value="ISOLEUCINE--TRNA LIGASE, MITOCHONDRIAL"/>
    <property type="match status" value="1"/>
</dbReference>
<feature type="binding site" evidence="12">
    <location>
        <position position="910"/>
    </location>
    <ligand>
        <name>Zn(2+)</name>
        <dbReference type="ChEBI" id="CHEBI:29105"/>
    </ligand>
</feature>
<dbReference type="Proteomes" id="UP001596084">
    <property type="component" value="Unassembled WGS sequence"/>
</dbReference>